<dbReference type="STRING" id="642492.Clole_0309"/>
<proteinExistence type="predicted"/>
<organism evidence="2 3">
    <name type="scientific">Cellulosilyticum lentocellum (strain ATCC 49066 / DSM 5427 / NCIMB 11756 / RHM5)</name>
    <name type="common">Clostridium lentocellum</name>
    <dbReference type="NCBI Taxonomy" id="642492"/>
    <lineage>
        <taxon>Bacteria</taxon>
        <taxon>Bacillati</taxon>
        <taxon>Bacillota</taxon>
        <taxon>Clostridia</taxon>
        <taxon>Lachnospirales</taxon>
        <taxon>Cellulosilyticaceae</taxon>
        <taxon>Cellulosilyticum</taxon>
    </lineage>
</organism>
<dbReference type="RefSeq" id="WP_013655357.1">
    <property type="nucleotide sequence ID" value="NC_015275.1"/>
</dbReference>
<keyword evidence="1" id="KW-0732">Signal</keyword>
<evidence type="ECO:0008006" key="4">
    <source>
        <dbReference type="Google" id="ProtNLM"/>
    </source>
</evidence>
<dbReference type="AlphaFoldDB" id="F2JJL4"/>
<name>F2JJL4_CELLD</name>
<accession>F2JJL4</accession>
<dbReference type="EMBL" id="CP002582">
    <property type="protein sequence ID" value="ADZ82056.1"/>
    <property type="molecule type" value="Genomic_DNA"/>
</dbReference>
<feature type="chain" id="PRO_5039228904" description="PsbP C-terminal domain-containing protein" evidence="1">
    <location>
        <begin position="23"/>
        <end position="205"/>
    </location>
</feature>
<evidence type="ECO:0000313" key="2">
    <source>
        <dbReference type="EMBL" id="ADZ82056.1"/>
    </source>
</evidence>
<keyword evidence="3" id="KW-1185">Reference proteome</keyword>
<evidence type="ECO:0000256" key="1">
    <source>
        <dbReference type="SAM" id="SignalP"/>
    </source>
</evidence>
<protein>
    <recommendedName>
        <fullName evidence="4">PsbP C-terminal domain-containing protein</fullName>
    </recommendedName>
</protein>
<reference evidence="2 3" key="1">
    <citation type="journal article" date="2011" name="J. Bacteriol.">
        <title>Complete genome sequence of the cellulose-degrading bacterium Cellulosilyticum lentocellum.</title>
        <authorList>
            <consortium name="US DOE Joint Genome Institute"/>
            <person name="Miller D.A."/>
            <person name="Suen G."/>
            <person name="Bruce D."/>
            <person name="Copeland A."/>
            <person name="Cheng J.F."/>
            <person name="Detter C."/>
            <person name="Goodwin L.A."/>
            <person name="Han C.S."/>
            <person name="Hauser L.J."/>
            <person name="Land M.L."/>
            <person name="Lapidus A."/>
            <person name="Lucas S."/>
            <person name="Meincke L."/>
            <person name="Pitluck S."/>
            <person name="Tapia R."/>
            <person name="Teshima H."/>
            <person name="Woyke T."/>
            <person name="Fox B.G."/>
            <person name="Angert E.R."/>
            <person name="Currie C.R."/>
        </authorList>
    </citation>
    <scope>NUCLEOTIDE SEQUENCE [LARGE SCALE GENOMIC DNA]</scope>
    <source>
        <strain evidence="3">ATCC 49066 / DSM 5427 / NCIMB 11756 / RHM5</strain>
    </source>
</reference>
<feature type="signal peptide" evidence="1">
    <location>
        <begin position="1"/>
        <end position="22"/>
    </location>
</feature>
<evidence type="ECO:0000313" key="3">
    <source>
        <dbReference type="Proteomes" id="UP000008467"/>
    </source>
</evidence>
<gene>
    <name evidence="2" type="ordered locus">Clole_0309</name>
</gene>
<dbReference type="HOGENOM" id="CLU_1335553_0_0_9"/>
<dbReference type="KEGG" id="cle:Clole_0309"/>
<dbReference type="Proteomes" id="UP000008467">
    <property type="component" value="Chromosome"/>
</dbReference>
<dbReference type="eggNOG" id="ENOG503282I">
    <property type="taxonomic scope" value="Bacteria"/>
</dbReference>
<sequence>MKKFKKLTLLFCITIFSFQLVACNKEVPASSTEAPITFEKQYEEGVLDTFTNPHGTFSIDLPKEWLQDASAGVDTILAAQDESMPISVMITKYSKDSSLLEDIKEDTLDAFINLYEEKGIPKLLTMVTPSPLEAVSLDNFPNAKGYEIAFAEDDINNKGYYLYTEGKDAFYAITISGKAALYDEHISKLKGTLNTLKEFEIQSID</sequence>